<feature type="transmembrane region" description="Helical" evidence="9">
    <location>
        <begin position="44"/>
        <end position="68"/>
    </location>
</feature>
<dbReference type="InterPro" id="IPR002524">
    <property type="entry name" value="Cation_efflux"/>
</dbReference>
<reference evidence="11 12" key="1">
    <citation type="submission" date="2019-02" db="EMBL/GenBank/DDBJ databases">
        <title>Corallincola luteus sp. nov., a marine bacterium isolated from surface sediment of Bohai Sea in China.</title>
        <authorList>
            <person name="Ren Q."/>
        </authorList>
    </citation>
    <scope>NUCLEOTIDE SEQUENCE [LARGE SCALE GENOMIC DNA]</scope>
    <source>
        <strain evidence="11 12">DASS28</strain>
    </source>
</reference>
<dbReference type="InterPro" id="IPR058533">
    <property type="entry name" value="Cation_efflux_TM"/>
</dbReference>
<keyword evidence="4" id="KW-0410">Iron transport</keyword>
<keyword evidence="12" id="KW-1185">Reference proteome</keyword>
<dbReference type="InterPro" id="IPR050291">
    <property type="entry name" value="CDF_Transporter"/>
</dbReference>
<accession>A0ABY2APE2</accession>
<evidence type="ECO:0000313" key="11">
    <source>
        <dbReference type="EMBL" id="TCI05074.1"/>
    </source>
</evidence>
<dbReference type="Pfam" id="PF01545">
    <property type="entry name" value="Cation_efflux"/>
    <property type="match status" value="1"/>
</dbReference>
<feature type="transmembrane region" description="Helical" evidence="9">
    <location>
        <begin position="159"/>
        <end position="182"/>
    </location>
</feature>
<feature type="transmembrane region" description="Helical" evidence="9">
    <location>
        <begin position="80"/>
        <end position="105"/>
    </location>
</feature>
<gene>
    <name evidence="11" type="ORF">EZV61_03695</name>
</gene>
<dbReference type="NCBIfam" id="TIGR01297">
    <property type="entry name" value="CDF"/>
    <property type="match status" value="1"/>
</dbReference>
<evidence type="ECO:0000313" key="12">
    <source>
        <dbReference type="Proteomes" id="UP000292554"/>
    </source>
</evidence>
<evidence type="ECO:0000256" key="2">
    <source>
        <dbReference type="ARBA" id="ARBA00010212"/>
    </source>
</evidence>
<dbReference type="Proteomes" id="UP000292554">
    <property type="component" value="Unassembled WGS sequence"/>
</dbReference>
<name>A0ABY2APE2_9GAMM</name>
<proteinExistence type="inferred from homology"/>
<keyword evidence="7 9" id="KW-1133">Transmembrane helix</keyword>
<keyword evidence="5 9" id="KW-0812">Transmembrane</keyword>
<feature type="transmembrane region" description="Helical" evidence="9">
    <location>
        <begin position="117"/>
        <end position="139"/>
    </location>
</feature>
<evidence type="ECO:0000256" key="4">
    <source>
        <dbReference type="ARBA" id="ARBA00022496"/>
    </source>
</evidence>
<keyword evidence="4" id="KW-0408">Iron</keyword>
<evidence type="ECO:0000256" key="6">
    <source>
        <dbReference type="ARBA" id="ARBA00022906"/>
    </source>
</evidence>
<dbReference type="InterPro" id="IPR027469">
    <property type="entry name" value="Cation_efflux_TMD_sf"/>
</dbReference>
<comment type="similarity">
    <text evidence="2">Belongs to the cation diffusion facilitator (CDF) transporter (TC 2.A.4) family. FieF subfamily.</text>
</comment>
<evidence type="ECO:0000256" key="8">
    <source>
        <dbReference type="ARBA" id="ARBA00023136"/>
    </source>
</evidence>
<keyword evidence="8 9" id="KW-0472">Membrane</keyword>
<feature type="transmembrane region" description="Helical" evidence="9">
    <location>
        <begin position="20"/>
        <end position="38"/>
    </location>
</feature>
<evidence type="ECO:0000256" key="9">
    <source>
        <dbReference type="SAM" id="Phobius"/>
    </source>
</evidence>
<keyword evidence="6" id="KW-0862">Zinc</keyword>
<keyword evidence="6" id="KW-0406">Ion transport</keyword>
<evidence type="ECO:0000256" key="3">
    <source>
        <dbReference type="ARBA" id="ARBA00022448"/>
    </source>
</evidence>
<organism evidence="11 12">
    <name type="scientific">Corallincola luteus</name>
    <dbReference type="NCBI Taxonomy" id="1775177"/>
    <lineage>
        <taxon>Bacteria</taxon>
        <taxon>Pseudomonadati</taxon>
        <taxon>Pseudomonadota</taxon>
        <taxon>Gammaproteobacteria</taxon>
        <taxon>Alteromonadales</taxon>
        <taxon>Psychromonadaceae</taxon>
        <taxon>Corallincola</taxon>
    </lineage>
</organism>
<evidence type="ECO:0000256" key="5">
    <source>
        <dbReference type="ARBA" id="ARBA00022692"/>
    </source>
</evidence>
<dbReference type="EMBL" id="SJXE01000001">
    <property type="protein sequence ID" value="TCI05074.1"/>
    <property type="molecule type" value="Genomic_DNA"/>
</dbReference>
<protein>
    <submittedName>
        <fullName evidence="11">Cation diffusion facilitator family transporter</fullName>
    </submittedName>
</protein>
<comment type="subcellular location">
    <subcellularLocation>
        <location evidence="1">Membrane</location>
        <topology evidence="1">Multi-pass membrane protein</topology>
    </subcellularLocation>
</comment>
<evidence type="ECO:0000256" key="7">
    <source>
        <dbReference type="ARBA" id="ARBA00022989"/>
    </source>
</evidence>
<dbReference type="PANTHER" id="PTHR43840">
    <property type="entry name" value="MITOCHONDRIAL METAL TRANSPORTER 1-RELATED"/>
    <property type="match status" value="1"/>
</dbReference>
<evidence type="ECO:0000256" key="1">
    <source>
        <dbReference type="ARBA" id="ARBA00004141"/>
    </source>
</evidence>
<keyword evidence="6" id="KW-0864">Zinc transport</keyword>
<keyword evidence="3" id="KW-0813">Transport</keyword>
<dbReference type="Gene3D" id="1.20.1510.10">
    <property type="entry name" value="Cation efflux protein transmembrane domain"/>
    <property type="match status" value="1"/>
</dbReference>
<feature type="transmembrane region" description="Helical" evidence="9">
    <location>
        <begin position="194"/>
        <end position="212"/>
    </location>
</feature>
<feature type="domain" description="Cation efflux protein transmembrane" evidence="10">
    <location>
        <begin position="18"/>
        <end position="219"/>
    </location>
</feature>
<sequence length="308" mass="34800">MGGFMAFRHGISREQFALKISLIATLIMVALGISFGLLSGSSAILLDGFFSLFSTAMTGLGLITSYLVTRNEDRRFQFGYAYIEPLVTALNGIAILLMCGFAIFYGVEAIWSGGHHVVLALALPYALLSSLLCWCCYAFMRRESRRTGSSLLEIDSHEWLVDGLLSSVVLVGFVVAQGLTWFGFESWVRFVDPILMLLLSSVALILPLRVLFRSLKDLLAIAPDDDFAQQLPCKLAVVKTQHELRGYRHYLSRSGRRYDLEVNFLVAQDCELSMAEQDFIRRRLWQDLQQQQSDLWLTVSFTANRRWL</sequence>
<dbReference type="PANTHER" id="PTHR43840:SF15">
    <property type="entry name" value="MITOCHONDRIAL METAL TRANSPORTER 1-RELATED"/>
    <property type="match status" value="1"/>
</dbReference>
<dbReference type="SUPFAM" id="SSF161111">
    <property type="entry name" value="Cation efflux protein transmembrane domain-like"/>
    <property type="match status" value="1"/>
</dbReference>
<evidence type="ECO:0000259" key="10">
    <source>
        <dbReference type="Pfam" id="PF01545"/>
    </source>
</evidence>
<comment type="caution">
    <text evidence="11">The sequence shown here is derived from an EMBL/GenBank/DDBJ whole genome shotgun (WGS) entry which is preliminary data.</text>
</comment>